<feature type="domain" description="AB hydrolase-1" evidence="2">
    <location>
        <begin position="1"/>
        <end position="341"/>
    </location>
</feature>
<name>A0A9N8JD53_9PEZI</name>
<proteinExistence type="inferred from homology"/>
<dbReference type="InterPro" id="IPR000073">
    <property type="entry name" value="AB_hydrolase_1"/>
</dbReference>
<dbReference type="GO" id="GO:0035965">
    <property type="term" value="P:cardiolipin acyl-chain remodeling"/>
    <property type="evidence" value="ECO:0007669"/>
    <property type="project" value="TreeGrafter"/>
</dbReference>
<keyword evidence="4" id="KW-1185">Reference proteome</keyword>
<dbReference type="GO" id="GO:0005743">
    <property type="term" value="C:mitochondrial inner membrane"/>
    <property type="evidence" value="ECO:0007669"/>
    <property type="project" value="TreeGrafter"/>
</dbReference>
<dbReference type="Proteomes" id="UP000716446">
    <property type="component" value="Unassembled WGS sequence"/>
</dbReference>
<dbReference type="GO" id="GO:0042171">
    <property type="term" value="F:lysophosphatidic acid acyltransferase activity"/>
    <property type="evidence" value="ECO:0007669"/>
    <property type="project" value="TreeGrafter"/>
</dbReference>
<dbReference type="SUPFAM" id="SSF53474">
    <property type="entry name" value="alpha/beta-Hydrolases"/>
    <property type="match status" value="1"/>
</dbReference>
<dbReference type="EMBL" id="CAIJEN010000004">
    <property type="protein sequence ID" value="CAD0085704.1"/>
    <property type="molecule type" value="Genomic_DNA"/>
</dbReference>
<evidence type="ECO:0000313" key="3">
    <source>
        <dbReference type="EMBL" id="CAD0085704.1"/>
    </source>
</evidence>
<reference evidence="3" key="1">
    <citation type="submission" date="2020-06" db="EMBL/GenBank/DDBJ databases">
        <authorList>
            <person name="Onetto C."/>
        </authorList>
    </citation>
    <scope>NUCLEOTIDE SEQUENCE</scope>
</reference>
<dbReference type="GO" id="GO:0006654">
    <property type="term" value="P:phosphatidic acid biosynthetic process"/>
    <property type="evidence" value="ECO:0007669"/>
    <property type="project" value="TreeGrafter"/>
</dbReference>
<dbReference type="Pfam" id="PF00561">
    <property type="entry name" value="Abhydrolase_1"/>
    <property type="match status" value="1"/>
</dbReference>
<dbReference type="InterPro" id="IPR029058">
    <property type="entry name" value="AB_hydrolase_fold"/>
</dbReference>
<gene>
    <name evidence="3" type="ORF">AWRI4619_LOCUS3935</name>
</gene>
<dbReference type="PANTHER" id="PTHR42886">
    <property type="entry name" value="RE40534P-RELATED"/>
    <property type="match status" value="1"/>
</dbReference>
<evidence type="ECO:0000259" key="2">
    <source>
        <dbReference type="Pfam" id="PF00561"/>
    </source>
</evidence>
<protein>
    <recommendedName>
        <fullName evidence="2">AB hydrolase-1 domain-containing protein</fullName>
    </recommendedName>
</protein>
<organism evidence="3 4">
    <name type="scientific">Aureobasidium vineae</name>
    <dbReference type="NCBI Taxonomy" id="2773715"/>
    <lineage>
        <taxon>Eukaryota</taxon>
        <taxon>Fungi</taxon>
        <taxon>Dikarya</taxon>
        <taxon>Ascomycota</taxon>
        <taxon>Pezizomycotina</taxon>
        <taxon>Dothideomycetes</taxon>
        <taxon>Dothideomycetidae</taxon>
        <taxon>Dothideales</taxon>
        <taxon>Saccotheciaceae</taxon>
        <taxon>Aureobasidium</taxon>
    </lineage>
</organism>
<sequence length="384" mass="43080">MLHGYGAGLGLFYKNFEPLTRKSAWKLYALDLLGMGRSARPSFNIQAKTSEGRVQEVEDWFIDALEEWRIKRGIDKMTLLGHSFGAYMAVCYALKYPGHLEKLILASPVGIPEDKYAWGSSTTKPLTTVQNEVLQTQQETTGHPDSATPGRPPLRVLPRLVGSLWAGNFSPFGFIRLAGPFGPSLVSSWTTRRFSELPANEAKALHNYCYSLFRLPGSGDYALTYILAPGAYARSPLVRRIQGVGRQHIKHDSCSSTPDMYPSDLAPGTMSTKQRETGIPIVFMYGDRDWMDKQGGPDCEVEINATKAKALENATHEELLKENGSAKTIIISNAGHHLYLDNFEEFNRIVQEEMTDVEAREKRLLDKRAPWLRVEGEEIRRLEV</sequence>
<dbReference type="Gene3D" id="3.40.50.1820">
    <property type="entry name" value="alpha/beta hydrolase"/>
    <property type="match status" value="1"/>
</dbReference>
<dbReference type="PANTHER" id="PTHR42886:SF29">
    <property type="entry name" value="PUMMELIG, ISOFORM A"/>
    <property type="match status" value="1"/>
</dbReference>
<evidence type="ECO:0000313" key="4">
    <source>
        <dbReference type="Proteomes" id="UP000716446"/>
    </source>
</evidence>
<accession>A0A9N8JD53</accession>
<comment type="similarity">
    <text evidence="1">Belongs to the peptidase S33 family. ABHD4/ABHD5 subfamily.</text>
</comment>
<dbReference type="GO" id="GO:0055088">
    <property type="term" value="P:lipid homeostasis"/>
    <property type="evidence" value="ECO:0007669"/>
    <property type="project" value="TreeGrafter"/>
</dbReference>
<dbReference type="GO" id="GO:0004623">
    <property type="term" value="F:phospholipase A2 activity"/>
    <property type="evidence" value="ECO:0007669"/>
    <property type="project" value="TreeGrafter"/>
</dbReference>
<evidence type="ECO:0000256" key="1">
    <source>
        <dbReference type="ARBA" id="ARBA00038097"/>
    </source>
</evidence>
<dbReference type="AlphaFoldDB" id="A0A9N8JD53"/>
<comment type="caution">
    <text evidence="3">The sequence shown here is derived from an EMBL/GenBank/DDBJ whole genome shotgun (WGS) entry which is preliminary data.</text>
</comment>